<dbReference type="InterPro" id="IPR018376">
    <property type="entry name" value="Enoyl-CoA_hyd/isom_CS"/>
</dbReference>
<accession>A0A382WLL3</accession>
<gene>
    <name evidence="1" type="ORF">METZ01_LOCUS412517</name>
</gene>
<dbReference type="InterPro" id="IPR045002">
    <property type="entry name" value="Ech1-like"/>
</dbReference>
<proteinExistence type="predicted"/>
<dbReference type="GO" id="GO:0016853">
    <property type="term" value="F:isomerase activity"/>
    <property type="evidence" value="ECO:0007669"/>
    <property type="project" value="InterPro"/>
</dbReference>
<dbReference type="Pfam" id="PF00378">
    <property type="entry name" value="ECH_1"/>
    <property type="match status" value="1"/>
</dbReference>
<dbReference type="Gene3D" id="1.10.12.10">
    <property type="entry name" value="Lyase 2-enoyl-coa Hydratase, Chain A, domain 2"/>
    <property type="match status" value="1"/>
</dbReference>
<name>A0A382WLL3_9ZZZZ</name>
<organism evidence="1">
    <name type="scientific">marine metagenome</name>
    <dbReference type="NCBI Taxonomy" id="408172"/>
    <lineage>
        <taxon>unclassified sequences</taxon>
        <taxon>metagenomes</taxon>
        <taxon>ecological metagenomes</taxon>
    </lineage>
</organism>
<dbReference type="Gene3D" id="3.90.226.10">
    <property type="entry name" value="2-enoyl-CoA Hydratase, Chain A, domain 1"/>
    <property type="match status" value="1"/>
</dbReference>
<dbReference type="InterPro" id="IPR029045">
    <property type="entry name" value="ClpP/crotonase-like_dom_sf"/>
</dbReference>
<dbReference type="PANTHER" id="PTHR43149">
    <property type="entry name" value="ENOYL-COA HYDRATASE"/>
    <property type="match status" value="1"/>
</dbReference>
<dbReference type="SUPFAM" id="SSF52096">
    <property type="entry name" value="ClpP/crotonase"/>
    <property type="match status" value="1"/>
</dbReference>
<dbReference type="UniPathway" id="UPA00659"/>
<feature type="non-terminal residue" evidence="1">
    <location>
        <position position="236"/>
    </location>
</feature>
<evidence type="ECO:0000313" key="1">
    <source>
        <dbReference type="EMBL" id="SVD59663.1"/>
    </source>
</evidence>
<dbReference type="CDD" id="cd06558">
    <property type="entry name" value="crotonase-like"/>
    <property type="match status" value="1"/>
</dbReference>
<dbReference type="GO" id="GO:0006635">
    <property type="term" value="P:fatty acid beta-oxidation"/>
    <property type="evidence" value="ECO:0007669"/>
    <property type="project" value="UniProtKB-UniPathway"/>
</dbReference>
<protein>
    <recommendedName>
        <fullName evidence="2">Enoyl-CoA hydratase</fullName>
    </recommendedName>
</protein>
<dbReference type="InterPro" id="IPR001753">
    <property type="entry name" value="Enoyl-CoA_hydra/iso"/>
</dbReference>
<dbReference type="PROSITE" id="PS00166">
    <property type="entry name" value="ENOYL_COA_HYDRATASE"/>
    <property type="match status" value="1"/>
</dbReference>
<evidence type="ECO:0008006" key="2">
    <source>
        <dbReference type="Google" id="ProtNLM"/>
    </source>
</evidence>
<dbReference type="FunFam" id="3.90.226.10:FF:000024">
    <property type="entry name" value="Delta3,5-delta2,4-dienoyl-CoA isomerase"/>
    <property type="match status" value="1"/>
</dbReference>
<dbReference type="EMBL" id="UINC01160815">
    <property type="protein sequence ID" value="SVD59663.1"/>
    <property type="molecule type" value="Genomic_DNA"/>
</dbReference>
<reference evidence="1" key="1">
    <citation type="submission" date="2018-05" db="EMBL/GenBank/DDBJ databases">
        <authorList>
            <person name="Lanie J.A."/>
            <person name="Ng W.-L."/>
            <person name="Kazmierczak K.M."/>
            <person name="Andrzejewski T.M."/>
            <person name="Davidsen T.M."/>
            <person name="Wayne K.J."/>
            <person name="Tettelin H."/>
            <person name="Glass J.I."/>
            <person name="Rusch D."/>
            <person name="Podicherti R."/>
            <person name="Tsui H.-C.T."/>
            <person name="Winkler M.E."/>
        </authorList>
    </citation>
    <scope>NUCLEOTIDE SEQUENCE</scope>
</reference>
<dbReference type="AlphaFoldDB" id="A0A382WLL3"/>
<dbReference type="InterPro" id="IPR014748">
    <property type="entry name" value="Enoyl-CoA_hydra_C"/>
</dbReference>
<sequence>MPDSLLIKTDSNIAEIEINRPDYANAIDEELWFAIGNCFSELDESKSVRVCIISGVGSNFTSGIDLKYLQHLSQEIDNYDCDGRKREFLRSKILKLQAAFSQIESCRKPVIAAIHGGCIGAGVDLISACDIRYSTKKSVFQIKEIDLGITADVGTLQRLPHLIPQGIVRELAFTGRKFSGNEAQSLGLVNNCYEDKKTMMTEVRKIAEQIASKSPLAMRGVKEMLLYSRDHSVASG</sequence>